<feature type="transmembrane region" description="Helical" evidence="8">
    <location>
        <begin position="383"/>
        <end position="401"/>
    </location>
</feature>
<dbReference type="STRING" id="77166.U4UKZ8"/>
<feature type="transmembrane region" description="Helical" evidence="8">
    <location>
        <begin position="219"/>
        <end position="244"/>
    </location>
</feature>
<keyword evidence="7" id="KW-0325">Glycoprotein</keyword>
<dbReference type="AlphaFoldDB" id="U4UKZ8"/>
<evidence type="ECO:0000256" key="1">
    <source>
        <dbReference type="ARBA" id="ARBA00004477"/>
    </source>
</evidence>
<feature type="transmembrane region" description="Helical" evidence="8">
    <location>
        <begin position="256"/>
        <end position="283"/>
    </location>
</feature>
<evidence type="ECO:0000256" key="8">
    <source>
        <dbReference type="RuleBase" id="RU361229"/>
    </source>
</evidence>
<keyword evidence="3 8" id="KW-0812">Transmembrane</keyword>
<organism evidence="11 12">
    <name type="scientific">Dendroctonus ponderosae</name>
    <name type="common">Mountain pine beetle</name>
    <dbReference type="NCBI Taxonomy" id="77166"/>
    <lineage>
        <taxon>Eukaryota</taxon>
        <taxon>Metazoa</taxon>
        <taxon>Ecdysozoa</taxon>
        <taxon>Arthropoda</taxon>
        <taxon>Hexapoda</taxon>
        <taxon>Insecta</taxon>
        <taxon>Pterygota</taxon>
        <taxon>Neoptera</taxon>
        <taxon>Endopterygota</taxon>
        <taxon>Coleoptera</taxon>
        <taxon>Polyphaga</taxon>
        <taxon>Cucujiformia</taxon>
        <taxon>Curculionidae</taxon>
        <taxon>Scolytinae</taxon>
        <taxon>Dendroctonus</taxon>
    </lineage>
</organism>
<name>U4UKZ8_DENPD</name>
<evidence type="ECO:0000256" key="6">
    <source>
        <dbReference type="ARBA" id="ARBA00023136"/>
    </source>
</evidence>
<accession>U4UKZ8</accession>
<feature type="transmembrane region" description="Helical" evidence="8">
    <location>
        <begin position="620"/>
        <end position="638"/>
    </location>
</feature>
<keyword evidence="4 8" id="KW-0256">Endoplasmic reticulum</keyword>
<keyword evidence="6 8" id="KW-0472">Membrane</keyword>
<dbReference type="PANTHER" id="PTHR14463:SF5">
    <property type="entry name" value="LIPASE MATURATION FACTOR 2"/>
    <property type="match status" value="1"/>
</dbReference>
<evidence type="ECO:0000313" key="12">
    <source>
        <dbReference type="Proteomes" id="UP000030742"/>
    </source>
</evidence>
<feature type="domain" description="Lipase maturation factor 1/2 C-terminal" evidence="10">
    <location>
        <begin position="435"/>
        <end position="571"/>
    </location>
</feature>
<dbReference type="EMBL" id="KB632256">
    <property type="protein sequence ID" value="ERL90685.1"/>
    <property type="molecule type" value="Genomic_DNA"/>
</dbReference>
<proteinExistence type="inferred from homology"/>
<dbReference type="InterPro" id="IPR057433">
    <property type="entry name" value="LMF1/2_C"/>
</dbReference>
<evidence type="ECO:0000256" key="3">
    <source>
        <dbReference type="ARBA" id="ARBA00022692"/>
    </source>
</evidence>
<dbReference type="GO" id="GO:0005789">
    <property type="term" value="C:endoplasmic reticulum membrane"/>
    <property type="evidence" value="ECO:0007669"/>
    <property type="project" value="UniProtKB-SubCell"/>
</dbReference>
<feature type="domain" description="Lipase maturation factor 1/2 N-terminal" evidence="9">
    <location>
        <begin position="129"/>
        <end position="289"/>
    </location>
</feature>
<evidence type="ECO:0000256" key="2">
    <source>
        <dbReference type="ARBA" id="ARBA00005512"/>
    </source>
</evidence>
<dbReference type="InterPro" id="IPR057434">
    <property type="entry name" value="LMF1/2_N"/>
</dbReference>
<dbReference type="OrthoDB" id="434126at2759"/>
<dbReference type="InterPro" id="IPR009613">
    <property type="entry name" value="LMF"/>
</dbReference>
<gene>
    <name evidence="11" type="ORF">D910_08032</name>
</gene>
<comment type="similarity">
    <text evidence="2 8">Belongs to the lipase maturation factor family.</text>
</comment>
<evidence type="ECO:0000256" key="4">
    <source>
        <dbReference type="ARBA" id="ARBA00022824"/>
    </source>
</evidence>
<feature type="transmembrane region" description="Helical" evidence="8">
    <location>
        <begin position="303"/>
        <end position="323"/>
    </location>
</feature>
<feature type="transmembrane region" description="Helical" evidence="8">
    <location>
        <begin position="12"/>
        <end position="33"/>
    </location>
</feature>
<comment type="function">
    <text evidence="8">Involved in the maturation of specific proteins in the endoplasmic reticulum.</text>
</comment>
<evidence type="ECO:0000313" key="11">
    <source>
        <dbReference type="EMBL" id="ERL90685.1"/>
    </source>
</evidence>
<dbReference type="Proteomes" id="UP000030742">
    <property type="component" value="Unassembled WGS sequence"/>
</dbReference>
<evidence type="ECO:0000259" key="9">
    <source>
        <dbReference type="Pfam" id="PF06762"/>
    </source>
</evidence>
<reference evidence="11 12" key="1">
    <citation type="journal article" date="2013" name="Genome Biol.">
        <title>Draft genome of the mountain pine beetle, Dendroctonus ponderosae Hopkins, a major forest pest.</title>
        <authorList>
            <person name="Keeling C.I."/>
            <person name="Yuen M.M."/>
            <person name="Liao N.Y."/>
            <person name="Docking T.R."/>
            <person name="Chan S.K."/>
            <person name="Taylor G.A."/>
            <person name="Palmquist D.L."/>
            <person name="Jackman S.D."/>
            <person name="Nguyen A."/>
            <person name="Li M."/>
            <person name="Henderson H."/>
            <person name="Janes J.K."/>
            <person name="Zhao Y."/>
            <person name="Pandoh P."/>
            <person name="Moore R."/>
            <person name="Sperling F.A."/>
            <person name="Huber D.P."/>
            <person name="Birol I."/>
            <person name="Jones S.J."/>
            <person name="Bohlmann J."/>
        </authorList>
    </citation>
    <scope>NUCLEOTIDE SEQUENCE</scope>
</reference>
<sequence length="639" mass="71863">MTSSVAIRYTRNLFLRSFCAVYLAVFVSIYYQAPDVEAVKVLSKLTVAGLYGDHGVLPARAVLENSHYKTLSAKIHYKSTLLWLAPYLGLSTSAAIDVLALLGIFFAFTGSVYGATICRSLRTLSTKVSFYSDELLLEAGFLAVFIAPFLPHRRKVKTPHLDMISFWLCRFLAFRVLTGSVLKLLSGCPKWWSLMALKSYFETMPLPSPLARMAFDLPYWFLEVSTVYTIVCELAVPFLFFWPGRTAKITAFYAQVLLQLGILATGNFGHANSLMIAIMLSLLDDQFFYGKQKPRTVLNVLDVVLTGVLWIALFCGTVHFFGLRFSTGGVRAEISFTKMQFSTLIENALPLVVLLLIASFLLVVARSTYQVLFGQTNSSRNPVWGFCVTVFYTIVGALILTSSSTSLLSLHPKTNATAISSLQRAAYNRLHKTHIVNDYRWTPQLADYGGRPEIILEGANHVDGPWKEYNLLFKPGNVNQSLPMLGLYLPRLDWQFYWAAQSTADKQPWLLSLTHRLLHGNPDVLHLIDSSDLPFSTPPKYIRGVLYKYKFQTAMFKGAWWVREQVGEYFPAHSKDSPALEDYLRARNLLPAAKPQPLHPAWKRVLDPIRQLSNQFEGSLLVWAVLATAFAIIVSINSR</sequence>
<dbReference type="Pfam" id="PF06762">
    <property type="entry name" value="LMF1"/>
    <property type="match status" value="1"/>
</dbReference>
<evidence type="ECO:0000259" key="10">
    <source>
        <dbReference type="Pfam" id="PF25179"/>
    </source>
</evidence>
<protein>
    <recommendedName>
        <fullName evidence="8">Lipase maturation factor</fullName>
    </recommendedName>
</protein>
<feature type="transmembrane region" description="Helical" evidence="8">
    <location>
        <begin position="344"/>
        <end position="363"/>
    </location>
</feature>
<evidence type="ECO:0000256" key="7">
    <source>
        <dbReference type="ARBA" id="ARBA00023180"/>
    </source>
</evidence>
<dbReference type="GO" id="GO:0051604">
    <property type="term" value="P:protein maturation"/>
    <property type="evidence" value="ECO:0007669"/>
    <property type="project" value="InterPro"/>
</dbReference>
<keyword evidence="5 8" id="KW-1133">Transmembrane helix</keyword>
<feature type="transmembrane region" description="Helical" evidence="8">
    <location>
        <begin position="84"/>
        <end position="115"/>
    </location>
</feature>
<dbReference type="PANTHER" id="PTHR14463">
    <property type="entry name" value="LIPASE MATURATION FACTOR"/>
    <property type="match status" value="1"/>
</dbReference>
<evidence type="ECO:0000256" key="5">
    <source>
        <dbReference type="ARBA" id="ARBA00022989"/>
    </source>
</evidence>
<comment type="subcellular location">
    <subcellularLocation>
        <location evidence="1 8">Endoplasmic reticulum membrane</location>
        <topology evidence="1 8">Multi-pass membrane protein</topology>
    </subcellularLocation>
</comment>
<dbReference type="Pfam" id="PF25179">
    <property type="entry name" value="LMF1_C"/>
    <property type="match status" value="1"/>
</dbReference>
<feature type="transmembrane region" description="Helical" evidence="8">
    <location>
        <begin position="135"/>
        <end position="152"/>
    </location>
</feature>